<dbReference type="AlphaFoldDB" id="A0A3R5ZQF3"/>
<keyword evidence="10" id="KW-0732">Signal</keyword>
<evidence type="ECO:0000256" key="7">
    <source>
        <dbReference type="ARBA" id="ARBA00023237"/>
    </source>
</evidence>
<keyword evidence="5 9" id="KW-0798">TonB box</keyword>
<keyword evidence="2 8" id="KW-0813">Transport</keyword>
<dbReference type="Gene3D" id="2.40.170.20">
    <property type="entry name" value="TonB-dependent receptor, beta-barrel domain"/>
    <property type="match status" value="1"/>
</dbReference>
<feature type="domain" description="TonB-dependent receptor-like beta-barrel" evidence="11">
    <location>
        <begin position="462"/>
        <end position="841"/>
    </location>
</feature>
<comment type="caution">
    <text evidence="13">The sequence shown here is derived from an EMBL/GenBank/DDBJ whole genome shotgun (WGS) entry which is preliminary data.</text>
</comment>
<dbReference type="InterPro" id="IPR012910">
    <property type="entry name" value="Plug_dom"/>
</dbReference>
<evidence type="ECO:0000259" key="12">
    <source>
        <dbReference type="Pfam" id="PF07715"/>
    </source>
</evidence>
<evidence type="ECO:0000256" key="9">
    <source>
        <dbReference type="RuleBase" id="RU003357"/>
    </source>
</evidence>
<evidence type="ECO:0000256" key="1">
    <source>
        <dbReference type="ARBA" id="ARBA00004571"/>
    </source>
</evidence>
<name>A0A3R5ZQF3_9BACT</name>
<keyword evidence="3 8" id="KW-1134">Transmembrane beta strand</keyword>
<keyword evidence="7 8" id="KW-0998">Cell outer membrane</keyword>
<dbReference type="EMBL" id="QSEF01000025">
    <property type="protein sequence ID" value="RGZ44791.1"/>
    <property type="molecule type" value="Genomic_DNA"/>
</dbReference>
<evidence type="ECO:0000313" key="13">
    <source>
        <dbReference type="EMBL" id="RGZ44791.1"/>
    </source>
</evidence>
<dbReference type="Proteomes" id="UP000283732">
    <property type="component" value="Unassembled WGS sequence"/>
</dbReference>
<dbReference type="InterPro" id="IPR008969">
    <property type="entry name" value="CarboxyPept-like_regulatory"/>
</dbReference>
<feature type="chain" id="PRO_5036091339" evidence="10">
    <location>
        <begin position="21"/>
        <end position="887"/>
    </location>
</feature>
<evidence type="ECO:0000256" key="3">
    <source>
        <dbReference type="ARBA" id="ARBA00022452"/>
    </source>
</evidence>
<proteinExistence type="inferred from homology"/>
<dbReference type="EMBL" id="QRKC01000009">
    <property type="protein sequence ID" value="RHH74985.1"/>
    <property type="molecule type" value="Genomic_DNA"/>
</dbReference>
<keyword evidence="13" id="KW-0675">Receptor</keyword>
<accession>A0A3R5ZQF3</accession>
<dbReference type="CDD" id="cd01347">
    <property type="entry name" value="ligand_gated_channel"/>
    <property type="match status" value="1"/>
</dbReference>
<dbReference type="GO" id="GO:0009279">
    <property type="term" value="C:cell outer membrane"/>
    <property type="evidence" value="ECO:0007669"/>
    <property type="project" value="UniProtKB-SubCell"/>
</dbReference>
<organism evidence="13 16">
    <name type="scientific">Parabacteroides merdae</name>
    <dbReference type="NCBI Taxonomy" id="46503"/>
    <lineage>
        <taxon>Bacteria</taxon>
        <taxon>Pseudomonadati</taxon>
        <taxon>Bacteroidota</taxon>
        <taxon>Bacteroidia</taxon>
        <taxon>Bacteroidales</taxon>
        <taxon>Tannerellaceae</taxon>
        <taxon>Parabacteroides</taxon>
    </lineage>
</organism>
<dbReference type="Pfam" id="PF07715">
    <property type="entry name" value="Plug"/>
    <property type="match status" value="1"/>
</dbReference>
<feature type="domain" description="TonB-dependent receptor plug" evidence="12">
    <location>
        <begin position="130"/>
        <end position="232"/>
    </location>
</feature>
<dbReference type="Gene3D" id="2.170.130.10">
    <property type="entry name" value="TonB-dependent receptor, plug domain"/>
    <property type="match status" value="1"/>
</dbReference>
<gene>
    <name evidence="14" type="ORF">DW191_16225</name>
    <name evidence="13" type="ORF">DW986_16005</name>
</gene>
<dbReference type="InterPro" id="IPR000531">
    <property type="entry name" value="Beta-barrel_TonB"/>
</dbReference>
<evidence type="ECO:0000256" key="4">
    <source>
        <dbReference type="ARBA" id="ARBA00022692"/>
    </source>
</evidence>
<dbReference type="InterPro" id="IPR039426">
    <property type="entry name" value="TonB-dep_rcpt-like"/>
</dbReference>
<keyword evidence="6 8" id="KW-0472">Membrane</keyword>
<dbReference type="Pfam" id="PF00593">
    <property type="entry name" value="TonB_dep_Rec_b-barrel"/>
    <property type="match status" value="1"/>
</dbReference>
<dbReference type="InterPro" id="IPR037066">
    <property type="entry name" value="Plug_dom_sf"/>
</dbReference>
<dbReference type="PANTHER" id="PTHR40980:SF4">
    <property type="entry name" value="TONB-DEPENDENT RECEPTOR-LIKE BETA-BARREL DOMAIN-CONTAINING PROTEIN"/>
    <property type="match status" value="1"/>
</dbReference>
<protein>
    <submittedName>
        <fullName evidence="13">TonB-dependent receptor</fullName>
    </submittedName>
</protein>
<dbReference type="Proteomes" id="UP000285173">
    <property type="component" value="Unassembled WGS sequence"/>
</dbReference>
<dbReference type="InterPro" id="IPR036942">
    <property type="entry name" value="Beta-barrel_TonB_sf"/>
</dbReference>
<sequence>MKQLLLVLFLTLTPAAYLTAATVKGWVKDAQTGEELIGAAVYVKENPAMGTTAGLDGTFVLKDVPEGKNITLVCSYISYETQEQNVNTLSGRDVLFNMKPSAMNLEGVTIIAANPGRTEAGARGIEKQAMNVVNVMSAKAIELSPDITVANVIQRMSGVTVERNSSGEGQYAILRGMDKRYNYTLVNGVKIPSPDNKNRFVPLDIFPSEMLDRLEVTKSLTANMEGDGIGGAVNLIMKDAPSERQFTANLSTGYNAMYFGRDFQSFNRGGIVKKSPYEALGKPEDYKVTMEDFTTSNLRMKWKKPLPDLTAGLSYGDRFFDDKLGVMLAGSFLSTSRGKESRLYYQPGTSHNGIEYRNYSSEQTRIGVHAKLDYSLNDNHKLTWYNGYMDMSEAEVRDGEDEKERAVRMRWNHQYIINSTLKSEHLFLSGGALRLNWSAVLSKAFSETPDNAEIYLLGSHVSTTDAAKRRWEHNSDKDKAGYVDLAYKLKLDGGAILDFSAGGMYRDKKRDSFFNEYTFNSATGSKNPQYINKDWFNFDEIQFVPRPYGNIGDPLNYDATEKIGAGYGMVKYTLKEWELIAGVRVEHTNQGYVLKFPRDVDPEGNQDYTDVLPSFHAKYGIHRNANLRFSYARAINRPSFFEIVPYSIINEDYKEKGNPDLKHTVADNIDLRYEFFPKSSEQFMVGLFYKNIQDPIEYGLLNEGQDTYYKPMNFGDAKNLGMEVDVMKYFNWFGIKANYTYTHSKVTTDKRIMEGSEVKSVRQSRPLFGQAAHVANLSLLFKETRHGWEGQVSASYTGKRLSDISNWYEDDIWEDGYAQLDASIEKSFKNGISIFGKASNLLDIPLLRYIQKGPHTESVDSDRHNGNVIERKEWHGQSFMLGIRYKL</sequence>
<evidence type="ECO:0000256" key="8">
    <source>
        <dbReference type="PROSITE-ProRule" id="PRU01360"/>
    </source>
</evidence>
<dbReference type="SUPFAM" id="SSF56935">
    <property type="entry name" value="Porins"/>
    <property type="match status" value="1"/>
</dbReference>
<evidence type="ECO:0000256" key="6">
    <source>
        <dbReference type="ARBA" id="ARBA00023136"/>
    </source>
</evidence>
<comment type="similarity">
    <text evidence="8 9">Belongs to the TonB-dependent receptor family.</text>
</comment>
<dbReference type="Pfam" id="PF13715">
    <property type="entry name" value="CarbopepD_reg_2"/>
    <property type="match status" value="1"/>
</dbReference>
<evidence type="ECO:0000256" key="10">
    <source>
        <dbReference type="SAM" id="SignalP"/>
    </source>
</evidence>
<feature type="signal peptide" evidence="10">
    <location>
        <begin position="1"/>
        <end position="20"/>
    </location>
</feature>
<keyword evidence="4 8" id="KW-0812">Transmembrane</keyword>
<evidence type="ECO:0000313" key="15">
    <source>
        <dbReference type="Proteomes" id="UP000283732"/>
    </source>
</evidence>
<comment type="subcellular location">
    <subcellularLocation>
        <location evidence="1 8">Cell outer membrane</location>
        <topology evidence="1 8">Multi-pass membrane protein</topology>
    </subcellularLocation>
</comment>
<evidence type="ECO:0000259" key="11">
    <source>
        <dbReference type="Pfam" id="PF00593"/>
    </source>
</evidence>
<dbReference type="PANTHER" id="PTHR40980">
    <property type="entry name" value="PLUG DOMAIN-CONTAINING PROTEIN"/>
    <property type="match status" value="1"/>
</dbReference>
<dbReference type="Gene3D" id="2.60.40.1120">
    <property type="entry name" value="Carboxypeptidase-like, regulatory domain"/>
    <property type="match status" value="1"/>
</dbReference>
<reference evidence="15 16" key="1">
    <citation type="submission" date="2018-08" db="EMBL/GenBank/DDBJ databases">
        <title>A genome reference for cultivated species of the human gut microbiota.</title>
        <authorList>
            <person name="Zou Y."/>
            <person name="Xue W."/>
            <person name="Luo G."/>
        </authorList>
    </citation>
    <scope>NUCLEOTIDE SEQUENCE [LARGE SCALE GENOMIC DNA]</scope>
    <source>
        <strain evidence="14 15">AM16-50</strain>
        <strain evidence="13 16">AM50-15</strain>
    </source>
</reference>
<evidence type="ECO:0000256" key="5">
    <source>
        <dbReference type="ARBA" id="ARBA00023077"/>
    </source>
</evidence>
<dbReference type="RefSeq" id="WP_122203517.1">
    <property type="nucleotide sequence ID" value="NZ_QRKC01000009.1"/>
</dbReference>
<evidence type="ECO:0000313" key="14">
    <source>
        <dbReference type="EMBL" id="RHH74985.1"/>
    </source>
</evidence>
<dbReference type="SUPFAM" id="SSF49464">
    <property type="entry name" value="Carboxypeptidase regulatory domain-like"/>
    <property type="match status" value="1"/>
</dbReference>
<evidence type="ECO:0000256" key="2">
    <source>
        <dbReference type="ARBA" id="ARBA00022448"/>
    </source>
</evidence>
<dbReference type="PROSITE" id="PS52016">
    <property type="entry name" value="TONB_DEPENDENT_REC_3"/>
    <property type="match status" value="1"/>
</dbReference>
<evidence type="ECO:0000313" key="16">
    <source>
        <dbReference type="Proteomes" id="UP000285173"/>
    </source>
</evidence>